<sequence length="209" mass="24609">MYLENILDDISHINKCQVHMSGRMNENIDDDSESLVWHFNEDGIQYVIIRLNDGEHVFFKYGTKQETIVLYHYDNIEYDDISVMNMTKTAKKNCLSEFLGWSEKDFAKKKVEDVLNKISIPKNYTKRFSLSYTGSRDIDVFLDSCELIEYTIQNKYCIHCGDGARHKIVIKMQNNSYCCINYMEACQSDSDDFDIYFCNIGETVRYFIE</sequence>
<reference evidence="1" key="1">
    <citation type="submission" date="2018-10" db="EMBL/GenBank/DDBJ databases">
        <title>Hidden diversity of soil giant viruses.</title>
        <authorList>
            <person name="Schulz F."/>
            <person name="Alteio L."/>
            <person name="Goudeau D."/>
            <person name="Ryan E.M."/>
            <person name="Malmstrom R.R."/>
            <person name="Blanchard J."/>
            <person name="Woyke T."/>
        </authorList>
    </citation>
    <scope>NUCLEOTIDE SEQUENCE</scope>
    <source>
        <strain evidence="1">SAV1</strain>
    </source>
</reference>
<protein>
    <submittedName>
        <fullName evidence="1">Uncharacterized protein</fullName>
    </submittedName>
</protein>
<gene>
    <name evidence="1" type="ORF">Satyrvirus41_5</name>
</gene>
<accession>A0A3G5AF29</accession>
<evidence type="ECO:0000313" key="1">
    <source>
        <dbReference type="EMBL" id="AYV85790.1"/>
    </source>
</evidence>
<name>A0A3G5AF29_9VIRU</name>
<dbReference type="EMBL" id="MK072477">
    <property type="protein sequence ID" value="AYV85790.1"/>
    <property type="molecule type" value="Genomic_DNA"/>
</dbReference>
<organism evidence="1">
    <name type="scientific">Satyrvirus sp</name>
    <dbReference type="NCBI Taxonomy" id="2487771"/>
    <lineage>
        <taxon>Viruses</taxon>
        <taxon>Varidnaviria</taxon>
        <taxon>Bamfordvirae</taxon>
        <taxon>Nucleocytoviricota</taxon>
        <taxon>Megaviricetes</taxon>
        <taxon>Imitervirales</taxon>
        <taxon>Mimiviridae</taxon>
        <taxon>Megamimivirinae</taxon>
    </lineage>
</organism>
<proteinExistence type="predicted"/>